<protein>
    <submittedName>
        <fullName evidence="1">YfzA family protein</fullName>
    </submittedName>
</protein>
<comment type="caution">
    <text evidence="1">The sequence shown here is derived from an EMBL/GenBank/DDBJ whole genome shotgun (WGS) entry which is preliminary data.</text>
</comment>
<gene>
    <name evidence="1" type="ORF">SH601_11035</name>
</gene>
<keyword evidence="2" id="KW-1185">Reference proteome</keyword>
<name>A0ACC6M6P9_9BACI</name>
<organism evidence="1 2">
    <name type="scientific">Gracilibacillus pellucidus</name>
    <dbReference type="NCBI Taxonomy" id="3095368"/>
    <lineage>
        <taxon>Bacteria</taxon>
        <taxon>Bacillati</taxon>
        <taxon>Bacillota</taxon>
        <taxon>Bacilli</taxon>
        <taxon>Bacillales</taxon>
        <taxon>Bacillaceae</taxon>
        <taxon>Gracilibacillus</taxon>
    </lineage>
</organism>
<evidence type="ECO:0000313" key="1">
    <source>
        <dbReference type="EMBL" id="MDX8046517.1"/>
    </source>
</evidence>
<reference evidence="1" key="1">
    <citation type="submission" date="2023-11" db="EMBL/GenBank/DDBJ databases">
        <title>Gracilibacillus pellucida a moderately halophilic bacterium isolated from saline soil in Xinjiang province.</title>
        <authorList>
            <person name="Zhang Z."/>
            <person name="Tan F."/>
            <person name="Wang Y."/>
            <person name="Xia M."/>
        </authorList>
    </citation>
    <scope>NUCLEOTIDE SEQUENCE</scope>
    <source>
        <strain evidence="1">S3-1-1</strain>
    </source>
</reference>
<proteinExistence type="predicted"/>
<accession>A0ACC6M6P9</accession>
<dbReference type="Proteomes" id="UP001277972">
    <property type="component" value="Unassembled WGS sequence"/>
</dbReference>
<evidence type="ECO:0000313" key="2">
    <source>
        <dbReference type="Proteomes" id="UP001277972"/>
    </source>
</evidence>
<sequence length="89" mass="10524">MKKWLLHIGFFLILNLLMLVVDGTALVNDFEFGNFGNEILQTEIFTEWFNTYDTPFFNVILLFGLIHIILFPFYSILFKKSSSNHYHTN</sequence>
<dbReference type="EMBL" id="JAWZSR010000005">
    <property type="protein sequence ID" value="MDX8046517.1"/>
    <property type="molecule type" value="Genomic_DNA"/>
</dbReference>